<accession>A0A1F5YP79</accession>
<dbReference type="STRING" id="1798374.A2Z33_01715"/>
<name>A0A1F5YP79_9BACT</name>
<dbReference type="EMBL" id="MFJD01000009">
    <property type="protein sequence ID" value="OGG01935.1"/>
    <property type="molecule type" value="Genomic_DNA"/>
</dbReference>
<proteinExistence type="predicted"/>
<dbReference type="Proteomes" id="UP000178448">
    <property type="component" value="Unassembled WGS sequence"/>
</dbReference>
<comment type="caution">
    <text evidence="1">The sequence shown here is derived from an EMBL/GenBank/DDBJ whole genome shotgun (WGS) entry which is preliminary data.</text>
</comment>
<organism evidence="1 2">
    <name type="scientific">Candidatus Gottesmanbacteria bacterium RBG_16_52_11</name>
    <dbReference type="NCBI Taxonomy" id="1798374"/>
    <lineage>
        <taxon>Bacteria</taxon>
        <taxon>Candidatus Gottesmaniibacteriota</taxon>
    </lineage>
</organism>
<sequence length="163" mass="17860">MLIVLLAGIFISFFVVRHKDFDLRGKAGEDTGAYSLVMTVTRDSAASFSIKHATALKGGYIPAVDADGVPQDPQFKKLIAPDVTADYELVEMSGQQEIRAKRIQFLEYLLGVPPRPGETTGDPPYKMATPEAVVHVAYNPGSTFLIRDKGHRPDLAAAVRSRW</sequence>
<evidence type="ECO:0000313" key="2">
    <source>
        <dbReference type="Proteomes" id="UP000178448"/>
    </source>
</evidence>
<evidence type="ECO:0000313" key="1">
    <source>
        <dbReference type="EMBL" id="OGG01935.1"/>
    </source>
</evidence>
<reference evidence="1 2" key="1">
    <citation type="journal article" date="2016" name="Nat. Commun.">
        <title>Thousands of microbial genomes shed light on interconnected biogeochemical processes in an aquifer system.</title>
        <authorList>
            <person name="Anantharaman K."/>
            <person name="Brown C.T."/>
            <person name="Hug L.A."/>
            <person name="Sharon I."/>
            <person name="Castelle C.J."/>
            <person name="Probst A.J."/>
            <person name="Thomas B.C."/>
            <person name="Singh A."/>
            <person name="Wilkins M.J."/>
            <person name="Karaoz U."/>
            <person name="Brodie E.L."/>
            <person name="Williams K.H."/>
            <person name="Hubbard S.S."/>
            <person name="Banfield J.F."/>
        </authorList>
    </citation>
    <scope>NUCLEOTIDE SEQUENCE [LARGE SCALE GENOMIC DNA]</scope>
</reference>
<gene>
    <name evidence="1" type="ORF">A2Z33_01715</name>
</gene>
<dbReference type="AlphaFoldDB" id="A0A1F5YP79"/>
<protein>
    <submittedName>
        <fullName evidence="1">Uncharacterized protein</fullName>
    </submittedName>
</protein>